<dbReference type="GO" id="GO:0006508">
    <property type="term" value="P:proteolysis"/>
    <property type="evidence" value="ECO:0007669"/>
    <property type="project" value="UniProtKB-KW"/>
</dbReference>
<feature type="domain" description="Peptidase S53" evidence="6">
    <location>
        <begin position="64"/>
        <end position="403"/>
    </location>
</feature>
<dbReference type="Pfam" id="PF13620">
    <property type="entry name" value="CarboxypepD_reg"/>
    <property type="match status" value="2"/>
</dbReference>
<dbReference type="CDD" id="cd04056">
    <property type="entry name" value="Peptidases_S53"/>
    <property type="match status" value="1"/>
</dbReference>
<keyword evidence="2" id="KW-0378">Hydrolase</keyword>
<feature type="region of interest" description="Disordered" evidence="5">
    <location>
        <begin position="190"/>
        <end position="211"/>
    </location>
</feature>
<dbReference type="SUPFAM" id="SSF49899">
    <property type="entry name" value="Concanavalin A-like lectins/glucanases"/>
    <property type="match status" value="1"/>
</dbReference>
<dbReference type="InterPro" id="IPR015915">
    <property type="entry name" value="Kelch-typ_b-propeller"/>
</dbReference>
<dbReference type="Gene3D" id="2.60.120.200">
    <property type="match status" value="1"/>
</dbReference>
<dbReference type="InterPro" id="IPR006652">
    <property type="entry name" value="Kelch_1"/>
</dbReference>
<evidence type="ECO:0000256" key="4">
    <source>
        <dbReference type="PROSITE-ProRule" id="PRU01240"/>
    </source>
</evidence>
<dbReference type="InterPro" id="IPR008969">
    <property type="entry name" value="CarboxyPept-like_regulatory"/>
</dbReference>
<dbReference type="SMART" id="SM00612">
    <property type="entry name" value="Kelch"/>
    <property type="match status" value="5"/>
</dbReference>
<dbReference type="InterPro" id="IPR023828">
    <property type="entry name" value="Peptidase_S8_Ser-AS"/>
</dbReference>
<comment type="similarity">
    <text evidence="4">Belongs to the peptidase S8 family.</text>
</comment>
<dbReference type="SUPFAM" id="SSF49464">
    <property type="entry name" value="Carboxypeptidase regulatory domain-like"/>
    <property type="match status" value="2"/>
</dbReference>
<dbReference type="SUPFAM" id="SSF49452">
    <property type="entry name" value="Starch-binding domain-like"/>
    <property type="match status" value="2"/>
</dbReference>
<dbReference type="Gene3D" id="3.40.50.200">
    <property type="entry name" value="Peptidase S8/S53 domain"/>
    <property type="match status" value="1"/>
</dbReference>
<evidence type="ECO:0000256" key="2">
    <source>
        <dbReference type="ARBA" id="ARBA00022801"/>
    </source>
</evidence>
<evidence type="ECO:0000313" key="7">
    <source>
        <dbReference type="EMBL" id="NEB92016.1"/>
    </source>
</evidence>
<evidence type="ECO:0000256" key="3">
    <source>
        <dbReference type="ARBA" id="ARBA00022825"/>
    </source>
</evidence>
<reference evidence="7 8" key="1">
    <citation type="submission" date="2020-01" db="EMBL/GenBank/DDBJ databases">
        <title>Insect and environment-associated Actinomycetes.</title>
        <authorList>
            <person name="Currrie C."/>
            <person name="Chevrette M."/>
            <person name="Carlson C."/>
            <person name="Stubbendieck R."/>
            <person name="Wendt-Pienkowski E."/>
        </authorList>
    </citation>
    <scope>NUCLEOTIDE SEQUENCE [LARGE SCALE GENOMIC DNA]</scope>
    <source>
        <strain evidence="7 8">SID7754</strain>
    </source>
</reference>
<dbReference type="Proteomes" id="UP000470520">
    <property type="component" value="Unassembled WGS sequence"/>
</dbReference>
<evidence type="ECO:0000259" key="6">
    <source>
        <dbReference type="PROSITE" id="PS51695"/>
    </source>
</evidence>
<evidence type="ECO:0000313" key="8">
    <source>
        <dbReference type="Proteomes" id="UP000470520"/>
    </source>
</evidence>
<name>A0A7K3QQ36_9ACTN</name>
<dbReference type="Gene3D" id="2.60.40.1120">
    <property type="entry name" value="Carboxypeptidase-like, regulatory domain"/>
    <property type="match status" value="4"/>
</dbReference>
<proteinExistence type="inferred from homology"/>
<protein>
    <submittedName>
        <fullName evidence="7">Galactose oxidase</fullName>
    </submittedName>
</protein>
<dbReference type="Pfam" id="PF24681">
    <property type="entry name" value="Kelch_KLHDC2_KLHL20_DRC7"/>
    <property type="match status" value="1"/>
</dbReference>
<dbReference type="InterPro" id="IPR013784">
    <property type="entry name" value="Carb-bd-like_fold"/>
</dbReference>
<dbReference type="SUPFAM" id="SSF52743">
    <property type="entry name" value="Subtilisin-like"/>
    <property type="match status" value="1"/>
</dbReference>
<gene>
    <name evidence="7" type="ORF">G3I21_09825</name>
</gene>
<dbReference type="InterPro" id="IPR030400">
    <property type="entry name" value="Sedolisin_dom"/>
</dbReference>
<dbReference type="GO" id="GO:0004252">
    <property type="term" value="F:serine-type endopeptidase activity"/>
    <property type="evidence" value="ECO:0007669"/>
    <property type="project" value="InterPro"/>
</dbReference>
<dbReference type="InterPro" id="IPR013320">
    <property type="entry name" value="ConA-like_dom_sf"/>
</dbReference>
<dbReference type="InterPro" id="IPR036852">
    <property type="entry name" value="Peptidase_S8/S53_dom_sf"/>
</dbReference>
<dbReference type="PANTHER" id="PTHR45632:SF14">
    <property type="entry name" value="KELCH-LIKE PROTEIN 33"/>
    <property type="match status" value="1"/>
</dbReference>
<dbReference type="EMBL" id="JAAGMR010000123">
    <property type="protein sequence ID" value="NEB92016.1"/>
    <property type="molecule type" value="Genomic_DNA"/>
</dbReference>
<accession>A0A7K3QQ36</accession>
<organism evidence="7 8">
    <name type="scientific">Streptomyces bauhiniae</name>
    <dbReference type="NCBI Taxonomy" id="2340725"/>
    <lineage>
        <taxon>Bacteria</taxon>
        <taxon>Bacillati</taxon>
        <taxon>Actinomycetota</taxon>
        <taxon>Actinomycetes</taxon>
        <taxon>Kitasatosporales</taxon>
        <taxon>Streptomycetaceae</taxon>
        <taxon>Streptomyces</taxon>
    </lineage>
</organism>
<dbReference type="PROSITE" id="PS51892">
    <property type="entry name" value="SUBTILASE"/>
    <property type="match status" value="1"/>
</dbReference>
<dbReference type="GO" id="GO:0030246">
    <property type="term" value="F:carbohydrate binding"/>
    <property type="evidence" value="ECO:0007669"/>
    <property type="project" value="InterPro"/>
</dbReference>
<dbReference type="RefSeq" id="WP_164187882.1">
    <property type="nucleotide sequence ID" value="NZ_JAAGMR010000123.1"/>
</dbReference>
<evidence type="ECO:0000256" key="5">
    <source>
        <dbReference type="SAM" id="MobiDB-lite"/>
    </source>
</evidence>
<feature type="compositionally biased region" description="Polar residues" evidence="5">
    <location>
        <begin position="190"/>
        <end position="208"/>
    </location>
</feature>
<dbReference type="PANTHER" id="PTHR45632">
    <property type="entry name" value="LD33804P"/>
    <property type="match status" value="1"/>
</dbReference>
<evidence type="ECO:0000256" key="1">
    <source>
        <dbReference type="ARBA" id="ARBA00022670"/>
    </source>
</evidence>
<dbReference type="PROSITE" id="PS51695">
    <property type="entry name" value="SEDOLISIN"/>
    <property type="match status" value="1"/>
</dbReference>
<comment type="caution">
    <text evidence="7">The sequence shown here is derived from an EMBL/GenBank/DDBJ whole genome shotgun (WGS) entry which is preliminary data.</text>
</comment>
<feature type="region of interest" description="Disordered" evidence="5">
    <location>
        <begin position="1"/>
        <end position="21"/>
    </location>
</feature>
<comment type="caution">
    <text evidence="4">Lacks conserved residue(s) required for the propagation of feature annotation.</text>
</comment>
<dbReference type="PROSITE" id="PS00138">
    <property type="entry name" value="SUBTILASE_SER"/>
    <property type="match status" value="1"/>
</dbReference>
<dbReference type="SUPFAM" id="SSF117281">
    <property type="entry name" value="Kelch motif"/>
    <property type="match status" value="1"/>
</dbReference>
<keyword evidence="1" id="KW-0645">Protease</keyword>
<dbReference type="Gene3D" id="2.120.10.80">
    <property type="entry name" value="Kelch-type beta propeller"/>
    <property type="match status" value="1"/>
</dbReference>
<keyword evidence="3" id="KW-0720">Serine protease</keyword>
<sequence length="1366" mass="141362">MTGAGLPAAAGTVAQPADAPPQAAKSSVEQVCDTPGPGRVGCFALRRDDIVGKRGVLAASAPSGYGPDDLRNAYDLPPDGGGGRTVAVVVAYDNPTAESDLAVYRTQFILPACTTANGCFRKIDQRGGTDYPQPHGSWAGEASLDLDMVSAAAPVAHLLLVEADSNTFGDIFAAVDQAVAQGAEYVSNSYGSEYDTTPGSGEDPSQASEFDAHYNHPGVAMVAASGDHGYGVSYPAASQHVTAVGGTALSRSAGSSRGWTESVWHNSFGGPGSGCSAFEPKPAFQTDTGCDKRSVADVAAVADPSTGVAVYQTYGGAGWGVMGGTSASAPIVTGVYAAAGVPAEGTYPNSYPYFEPSALNDVTTGANGSCTTDYLCTARTGYDGPTGLGTPKGTAAFRSYPHGTVSGTVTDSAGEPLARATVTAGDHRTTADAAGRFSLALPPGTYDLAADAYGYRGGTATDVVVTEGGSVTRNFALDTAVHRTVTGKITDGSGHGWPLYATVTVEGLPGAPVFTDPQTGLYTLRVPEDHEYTLTIAAQYPGYQPVTKHVDVTDSDLTLNTAVPVDAEAATAAGYEQRTVGATESFDSTTAAPAGWSVVNADNTVGGWQFADPGRRGNHTTGSGGFAMVDSDHIGSGNRQDSSLVSPVQDFSRYTRPRLAFDTDYSSYRNQSAEIDITTDGGATWTPLRTWTTPLTGHVEVPLNDYAGAEAVHLRFRFTGSWGYWWELDNVFIGDRPFVPVSGGLVAGTVTDANTDGGIVGATVSDDDAPGQSALTRATPDDPQLSDGFYWLFSTTPGRHTFTAAKSRHTPKARTVRVAPNAVTRSDHSLEAGQLKITTAATDRPVTWGETGTKQLKIRNTGKAPATFTLGERVDGLPAQEAKGAPLRLVEGAASPLRQPPSDPGVTPAPATVTPTAAGDAWTSATDLPAAVSDNAVAADGGKLYSAFGYTGSAYTADLYAYDPTSATWSKRAPAADVRAAPAKGFIDGKLYAVGGWGADGSPDAKLEIYDRASDTWTTGASPPKAYAASGSAVLDGKLYVVGGCTATSCTTEDVYAYDPSTDKWSTMARYPEPISWSACGAIDDILYCAGGTADSGATKHAYSYDPVTDAWAPIADLPTTLWGAAHAAANGLLLTVGGRAPAGITNQSFAFDPRIGTWKALPNVSAPVYRGGGAPGFYSVGGKRSNLITAKPIATVDVLTGYDQPRTNKEVTWLGLDRRQGTLLPGATTTVTVSLDASVAEFTRPTAYRAELTVRTDTPYHVAAIPVTMTVALPKHWGEYAGTVLGATGTGGFAPLAGATVQLTGAGWSRTLTTAEDGTYSLWLDTRGSALTVTVTKEGYRTATTRVKLRKGERSSGDFTLEQTA</sequence>